<sequence length="91" mass="9569">MDVSGSLSPAPKTPDQVRTDQLRDASQKLEAGFLAEMLKASGFGKTPDAFGGGTGEDQFTSFLVQAQAEKLVEAGGIGLAEHIFQALVEKE</sequence>
<dbReference type="STRING" id="1397108.IMCC12053_1705"/>
<accession>A0A0P0AA80</accession>
<evidence type="ECO:0000256" key="1">
    <source>
        <dbReference type="SAM" id="MobiDB-lite"/>
    </source>
</evidence>
<proteinExistence type="predicted"/>
<dbReference type="Proteomes" id="UP000064920">
    <property type="component" value="Chromosome"/>
</dbReference>
<dbReference type="OrthoDB" id="7690273at2"/>
<evidence type="ECO:0000313" key="2">
    <source>
        <dbReference type="EMBL" id="ALI55652.1"/>
    </source>
</evidence>
<dbReference type="RefSeq" id="WP_062217919.1">
    <property type="nucleotide sequence ID" value="NZ_CP012023.1"/>
</dbReference>
<keyword evidence="2" id="KW-0969">Cilium</keyword>
<keyword evidence="2" id="KW-0966">Cell projection</keyword>
<name>A0A0P0AA80_9RHOB</name>
<dbReference type="PATRIC" id="fig|1397108.4.peg.1742"/>
<dbReference type="KEGG" id="cmar:IMCC12053_1705"/>
<dbReference type="Pfam" id="PF10135">
    <property type="entry name" value="Rod-binding"/>
    <property type="match status" value="1"/>
</dbReference>
<evidence type="ECO:0000313" key="3">
    <source>
        <dbReference type="Proteomes" id="UP000064920"/>
    </source>
</evidence>
<keyword evidence="3" id="KW-1185">Reference proteome</keyword>
<gene>
    <name evidence="2" type="ORF">IMCC12053_1705</name>
</gene>
<dbReference type="InterPro" id="IPR019301">
    <property type="entry name" value="Flagellar_prot_FlgJ_N"/>
</dbReference>
<organism evidence="2 3">
    <name type="scientific">Celeribacter marinus</name>
    <dbReference type="NCBI Taxonomy" id="1397108"/>
    <lineage>
        <taxon>Bacteria</taxon>
        <taxon>Pseudomonadati</taxon>
        <taxon>Pseudomonadota</taxon>
        <taxon>Alphaproteobacteria</taxon>
        <taxon>Rhodobacterales</taxon>
        <taxon>Roseobacteraceae</taxon>
        <taxon>Celeribacter</taxon>
    </lineage>
</organism>
<keyword evidence="2" id="KW-0282">Flagellum</keyword>
<feature type="region of interest" description="Disordered" evidence="1">
    <location>
        <begin position="1"/>
        <end position="23"/>
    </location>
</feature>
<dbReference type="EMBL" id="CP012023">
    <property type="protein sequence ID" value="ALI55652.1"/>
    <property type="molecule type" value="Genomic_DNA"/>
</dbReference>
<dbReference type="AlphaFoldDB" id="A0A0P0AA80"/>
<protein>
    <submittedName>
        <fullName evidence="2">Flagellar protein FlgJ, putative</fullName>
    </submittedName>
</protein>
<reference evidence="2 3" key="1">
    <citation type="submission" date="2015-05" db="EMBL/GenBank/DDBJ databases">
        <authorList>
            <person name="Wang D.B."/>
            <person name="Wang M."/>
        </authorList>
    </citation>
    <scope>NUCLEOTIDE SEQUENCE [LARGE SCALE GENOMIC DNA]</scope>
    <source>
        <strain evidence="2 3">IMCC 12053</strain>
    </source>
</reference>